<dbReference type="RefSeq" id="WP_123780943.1">
    <property type="nucleotide sequence ID" value="NZ_RKMG01000028.1"/>
</dbReference>
<proteinExistence type="predicted"/>
<accession>A0A3N4G3V2</accession>
<organism evidence="2 3">
    <name type="scientific">Aerococcus agrisoli</name>
    <dbReference type="NCBI Taxonomy" id="2487350"/>
    <lineage>
        <taxon>Bacteria</taxon>
        <taxon>Bacillati</taxon>
        <taxon>Bacillota</taxon>
        <taxon>Bacilli</taxon>
        <taxon>Lactobacillales</taxon>
        <taxon>Aerococcaceae</taxon>
        <taxon>Aerococcus</taxon>
    </lineage>
</organism>
<evidence type="ECO:0000313" key="3">
    <source>
        <dbReference type="Proteomes" id="UP000273977"/>
    </source>
</evidence>
<comment type="caution">
    <text evidence="2">The sequence shown here is derived from an EMBL/GenBank/DDBJ whole genome shotgun (WGS) entry which is preliminary data.</text>
</comment>
<evidence type="ECO:0000313" key="2">
    <source>
        <dbReference type="EMBL" id="RPA57603.1"/>
    </source>
</evidence>
<sequence length="66" mass="7201">MKNFESAKLELTYTNPETNKETRITLNGLVENADTALLNNLAAAVSNLVEDPFTDAVAIERYAISA</sequence>
<feature type="domain" description="DUF1659" evidence="1">
    <location>
        <begin position="2"/>
        <end position="65"/>
    </location>
</feature>
<evidence type="ECO:0000259" key="1">
    <source>
        <dbReference type="Pfam" id="PF07872"/>
    </source>
</evidence>
<gene>
    <name evidence="2" type="ORF">EF384_07975</name>
</gene>
<reference evidence="2 3" key="1">
    <citation type="submission" date="2018-11" db="EMBL/GenBank/DDBJ databases">
        <title>Aerococcus sp. SJQ22, whole genome shotgun sequence.</title>
        <authorList>
            <person name="Sun L."/>
            <person name="Gao X."/>
            <person name="Chen W."/>
            <person name="Huang K."/>
        </authorList>
    </citation>
    <scope>NUCLEOTIDE SEQUENCE [LARGE SCALE GENOMIC DNA]</scope>
    <source>
        <strain evidence="2 3">SJQ22</strain>
    </source>
</reference>
<dbReference type="AlphaFoldDB" id="A0A3N4G3V2"/>
<dbReference type="EMBL" id="RKMG01000028">
    <property type="protein sequence ID" value="RPA57603.1"/>
    <property type="molecule type" value="Genomic_DNA"/>
</dbReference>
<protein>
    <recommendedName>
        <fullName evidence="1">DUF1659 domain-containing protein</fullName>
    </recommendedName>
</protein>
<name>A0A3N4G3V2_9LACT</name>
<dbReference type="InterPro" id="IPR012454">
    <property type="entry name" value="DUF1659"/>
</dbReference>
<dbReference type="Proteomes" id="UP000273977">
    <property type="component" value="Unassembled WGS sequence"/>
</dbReference>
<dbReference type="OrthoDB" id="2136491at2"/>
<dbReference type="Pfam" id="PF07872">
    <property type="entry name" value="DUF1659"/>
    <property type="match status" value="1"/>
</dbReference>
<keyword evidence="3" id="KW-1185">Reference proteome</keyword>